<evidence type="ECO:0000259" key="1">
    <source>
        <dbReference type="PROSITE" id="PS51750"/>
    </source>
</evidence>
<dbReference type="Pfam" id="PF02498">
    <property type="entry name" value="Bro-N"/>
    <property type="match status" value="1"/>
</dbReference>
<accession>A0A934MIF1</accession>
<reference evidence="2" key="1">
    <citation type="submission" date="2020-12" db="EMBL/GenBank/DDBJ databases">
        <title>Bacterial taxonomy.</title>
        <authorList>
            <person name="Pan X."/>
        </authorList>
    </citation>
    <scope>NUCLEOTIDE SEQUENCE</scope>
    <source>
        <strain evidence="2">B2012</strain>
    </source>
</reference>
<dbReference type="InterPro" id="IPR003497">
    <property type="entry name" value="BRO_N_domain"/>
</dbReference>
<dbReference type="AlphaFoldDB" id="A0A934MIF1"/>
<dbReference type="PROSITE" id="PS51750">
    <property type="entry name" value="BRO_N"/>
    <property type="match status" value="1"/>
</dbReference>
<keyword evidence="3" id="KW-1185">Reference proteome</keyword>
<dbReference type="PANTHER" id="PTHR36180">
    <property type="entry name" value="DNA-BINDING PROTEIN-RELATED-RELATED"/>
    <property type="match status" value="1"/>
</dbReference>
<evidence type="ECO:0000313" key="2">
    <source>
        <dbReference type="EMBL" id="MBJ3777131.1"/>
    </source>
</evidence>
<proteinExistence type="predicted"/>
<evidence type="ECO:0000313" key="3">
    <source>
        <dbReference type="Proteomes" id="UP000609531"/>
    </source>
</evidence>
<comment type="caution">
    <text evidence="2">The sequence shown here is derived from an EMBL/GenBank/DDBJ whole genome shotgun (WGS) entry which is preliminary data.</text>
</comment>
<dbReference type="Proteomes" id="UP000609531">
    <property type="component" value="Unassembled WGS sequence"/>
</dbReference>
<gene>
    <name evidence="2" type="ORF">JCR33_15595</name>
</gene>
<sequence>MTTTNDNAFTFTFRGLQLRAFDIEGSAWFIAKDVCDMLDLADVTSALRSMPGDEKSASNAAFPGMRGSRPRIINRAGFFRLVMRSRKAEAVEIQNWVTSEVLPQIEEVGGYIPVAEGDDEQTVLAKALLIAQRTIEKKDVVIDRFHDRITVREFLAQMTRENGVYFLGKHFAKAVGTR</sequence>
<dbReference type="RefSeq" id="WP_198883037.1">
    <property type="nucleotide sequence ID" value="NZ_JAEKJA010000013.1"/>
</dbReference>
<protein>
    <submittedName>
        <fullName evidence="2">Bro-N domain-containing protein</fullName>
    </submittedName>
</protein>
<organism evidence="2 3">
    <name type="scientific">Acuticoccus mangrovi</name>
    <dbReference type="NCBI Taxonomy" id="2796142"/>
    <lineage>
        <taxon>Bacteria</taxon>
        <taxon>Pseudomonadati</taxon>
        <taxon>Pseudomonadota</taxon>
        <taxon>Alphaproteobacteria</taxon>
        <taxon>Hyphomicrobiales</taxon>
        <taxon>Amorphaceae</taxon>
        <taxon>Acuticoccus</taxon>
    </lineage>
</organism>
<dbReference type="EMBL" id="JAEKJA010000013">
    <property type="protein sequence ID" value="MBJ3777131.1"/>
    <property type="molecule type" value="Genomic_DNA"/>
</dbReference>
<dbReference type="PANTHER" id="PTHR36180:SF2">
    <property type="entry name" value="BRO FAMILY PROTEIN"/>
    <property type="match status" value="1"/>
</dbReference>
<dbReference type="SMART" id="SM01040">
    <property type="entry name" value="Bro-N"/>
    <property type="match status" value="1"/>
</dbReference>
<name>A0A934MIF1_9HYPH</name>
<feature type="domain" description="Bro-N" evidence="1">
    <location>
        <begin position="1"/>
        <end position="109"/>
    </location>
</feature>